<dbReference type="AlphaFoldDB" id="A0A1X2H938"/>
<name>A0A1X2H938_SYNRA</name>
<dbReference type="Proteomes" id="UP000242180">
    <property type="component" value="Unassembled WGS sequence"/>
</dbReference>
<dbReference type="InParanoid" id="A0A1X2H938"/>
<sequence>MDSISLTTSSTGCRYVFSHFCNMISYSSFFAFQTGCARKLFLSKDIHYNLSDFLQGAFLENRLQWQELDSRCTKEYKQALMKIACMAEDHEDAIILKTFCSCTTDQLAVKWCRDLAEVSSILLPYILAQWQIQTMMMTFSVYCNMSYKLSEAGKRKPKIKWSL</sequence>
<dbReference type="EMBL" id="MCGN01000007">
    <property type="protein sequence ID" value="ORY95066.1"/>
    <property type="molecule type" value="Genomic_DNA"/>
</dbReference>
<gene>
    <name evidence="1" type="ORF">BCR43DRAFT_495082</name>
</gene>
<protein>
    <submittedName>
        <fullName evidence="1">Uncharacterized protein</fullName>
    </submittedName>
</protein>
<proteinExistence type="predicted"/>
<keyword evidence="2" id="KW-1185">Reference proteome</keyword>
<comment type="caution">
    <text evidence="1">The sequence shown here is derived from an EMBL/GenBank/DDBJ whole genome shotgun (WGS) entry which is preliminary data.</text>
</comment>
<organism evidence="1 2">
    <name type="scientific">Syncephalastrum racemosum</name>
    <name type="common">Filamentous fungus</name>
    <dbReference type="NCBI Taxonomy" id="13706"/>
    <lineage>
        <taxon>Eukaryota</taxon>
        <taxon>Fungi</taxon>
        <taxon>Fungi incertae sedis</taxon>
        <taxon>Mucoromycota</taxon>
        <taxon>Mucoromycotina</taxon>
        <taxon>Mucoromycetes</taxon>
        <taxon>Mucorales</taxon>
        <taxon>Syncephalastraceae</taxon>
        <taxon>Syncephalastrum</taxon>
    </lineage>
</organism>
<evidence type="ECO:0000313" key="2">
    <source>
        <dbReference type="Proteomes" id="UP000242180"/>
    </source>
</evidence>
<evidence type="ECO:0000313" key="1">
    <source>
        <dbReference type="EMBL" id="ORY95066.1"/>
    </source>
</evidence>
<accession>A0A1X2H938</accession>
<reference evidence="1 2" key="1">
    <citation type="submission" date="2016-07" db="EMBL/GenBank/DDBJ databases">
        <title>Pervasive Adenine N6-methylation of Active Genes in Fungi.</title>
        <authorList>
            <consortium name="DOE Joint Genome Institute"/>
            <person name="Mondo S.J."/>
            <person name="Dannebaum R.O."/>
            <person name="Kuo R.C."/>
            <person name="Labutti K."/>
            <person name="Haridas S."/>
            <person name="Kuo A."/>
            <person name="Salamov A."/>
            <person name="Ahrendt S.R."/>
            <person name="Lipzen A."/>
            <person name="Sullivan W."/>
            <person name="Andreopoulos W.B."/>
            <person name="Clum A."/>
            <person name="Lindquist E."/>
            <person name="Daum C."/>
            <person name="Ramamoorthy G.K."/>
            <person name="Gryganskyi A."/>
            <person name="Culley D."/>
            <person name="Magnuson J.K."/>
            <person name="James T.Y."/>
            <person name="O'Malley M.A."/>
            <person name="Stajich J.E."/>
            <person name="Spatafora J.W."/>
            <person name="Visel A."/>
            <person name="Grigoriev I.V."/>
        </authorList>
    </citation>
    <scope>NUCLEOTIDE SEQUENCE [LARGE SCALE GENOMIC DNA]</scope>
    <source>
        <strain evidence="1 2">NRRL 2496</strain>
    </source>
</reference>